<evidence type="ECO:0000313" key="2">
    <source>
        <dbReference type="EMBL" id="RYR75675.1"/>
    </source>
</evidence>
<dbReference type="Proteomes" id="UP000289738">
    <property type="component" value="Chromosome A01"/>
</dbReference>
<gene>
    <name evidence="2" type="ORF">Ahy_A01g000255</name>
</gene>
<accession>A0A445EJM5</accession>
<dbReference type="EMBL" id="SDMP01000001">
    <property type="protein sequence ID" value="RYR75675.1"/>
    <property type="molecule type" value="Genomic_DNA"/>
</dbReference>
<organism evidence="2 3">
    <name type="scientific">Arachis hypogaea</name>
    <name type="common">Peanut</name>
    <dbReference type="NCBI Taxonomy" id="3818"/>
    <lineage>
        <taxon>Eukaryota</taxon>
        <taxon>Viridiplantae</taxon>
        <taxon>Streptophyta</taxon>
        <taxon>Embryophyta</taxon>
        <taxon>Tracheophyta</taxon>
        <taxon>Spermatophyta</taxon>
        <taxon>Magnoliopsida</taxon>
        <taxon>eudicotyledons</taxon>
        <taxon>Gunneridae</taxon>
        <taxon>Pentapetalae</taxon>
        <taxon>rosids</taxon>
        <taxon>fabids</taxon>
        <taxon>Fabales</taxon>
        <taxon>Fabaceae</taxon>
        <taxon>Papilionoideae</taxon>
        <taxon>50 kb inversion clade</taxon>
        <taxon>dalbergioids sensu lato</taxon>
        <taxon>Dalbergieae</taxon>
        <taxon>Pterocarpus clade</taxon>
        <taxon>Arachis</taxon>
    </lineage>
</organism>
<evidence type="ECO:0000256" key="1">
    <source>
        <dbReference type="SAM" id="MobiDB-lite"/>
    </source>
</evidence>
<comment type="caution">
    <text evidence="2">The sequence shown here is derived from an EMBL/GenBank/DDBJ whole genome shotgun (WGS) entry which is preliminary data.</text>
</comment>
<protein>
    <submittedName>
        <fullName evidence="2">Uncharacterized protein</fullName>
    </submittedName>
</protein>
<reference evidence="2 3" key="1">
    <citation type="submission" date="2019-01" db="EMBL/GenBank/DDBJ databases">
        <title>Sequencing of cultivated peanut Arachis hypogaea provides insights into genome evolution and oil improvement.</title>
        <authorList>
            <person name="Chen X."/>
        </authorList>
    </citation>
    <scope>NUCLEOTIDE SEQUENCE [LARGE SCALE GENOMIC DNA]</scope>
    <source>
        <strain evidence="3">cv. Fuhuasheng</strain>
        <tissue evidence="2">Leaves</tissue>
    </source>
</reference>
<dbReference type="AlphaFoldDB" id="A0A445EJM5"/>
<keyword evidence="3" id="KW-1185">Reference proteome</keyword>
<feature type="region of interest" description="Disordered" evidence="1">
    <location>
        <begin position="60"/>
        <end position="91"/>
    </location>
</feature>
<evidence type="ECO:0000313" key="3">
    <source>
        <dbReference type="Proteomes" id="UP000289738"/>
    </source>
</evidence>
<proteinExistence type="predicted"/>
<feature type="compositionally biased region" description="Basic and acidic residues" evidence="1">
    <location>
        <begin position="60"/>
        <end position="74"/>
    </location>
</feature>
<name>A0A445EJM5_ARAHY</name>
<sequence length="91" mass="10841">MHRDIKSSHDEPLSEPRRKIFDEMVFRSHNVCEFASNYLELTNTSHRAFDNAMVEMQEYKSRDTRRTMLSHEDSSLDDVNELQSPPHMKTR</sequence>